<protein>
    <submittedName>
        <fullName evidence="5">LacI family DNA-binding transcriptional regulator</fullName>
    </submittedName>
</protein>
<dbReference type="Gene3D" id="3.40.50.2300">
    <property type="match status" value="2"/>
</dbReference>
<name>A0ABW4PVF4_9MICO</name>
<dbReference type="Pfam" id="PF00356">
    <property type="entry name" value="LacI"/>
    <property type="match status" value="1"/>
</dbReference>
<dbReference type="SUPFAM" id="SSF47413">
    <property type="entry name" value="lambda repressor-like DNA-binding domains"/>
    <property type="match status" value="1"/>
</dbReference>
<dbReference type="PANTHER" id="PTHR30146">
    <property type="entry name" value="LACI-RELATED TRANSCRIPTIONAL REPRESSOR"/>
    <property type="match status" value="1"/>
</dbReference>
<dbReference type="Pfam" id="PF13377">
    <property type="entry name" value="Peripla_BP_3"/>
    <property type="match status" value="1"/>
</dbReference>
<evidence type="ECO:0000259" key="4">
    <source>
        <dbReference type="PROSITE" id="PS50932"/>
    </source>
</evidence>
<comment type="caution">
    <text evidence="5">The sequence shown here is derived from an EMBL/GenBank/DDBJ whole genome shotgun (WGS) entry which is preliminary data.</text>
</comment>
<reference evidence="6" key="1">
    <citation type="journal article" date="2019" name="Int. J. Syst. Evol. Microbiol.">
        <title>The Global Catalogue of Microorganisms (GCM) 10K type strain sequencing project: providing services to taxonomists for standard genome sequencing and annotation.</title>
        <authorList>
            <consortium name="The Broad Institute Genomics Platform"/>
            <consortium name="The Broad Institute Genome Sequencing Center for Infectious Disease"/>
            <person name="Wu L."/>
            <person name="Ma J."/>
        </authorList>
    </citation>
    <scope>NUCLEOTIDE SEQUENCE [LARGE SCALE GENOMIC DNA]</scope>
    <source>
        <strain evidence="6">JCM 11650</strain>
    </source>
</reference>
<dbReference type="CDD" id="cd01392">
    <property type="entry name" value="HTH_LacI"/>
    <property type="match status" value="1"/>
</dbReference>
<evidence type="ECO:0000313" key="5">
    <source>
        <dbReference type="EMBL" id="MFD1834792.1"/>
    </source>
</evidence>
<dbReference type="GO" id="GO:0003677">
    <property type="term" value="F:DNA binding"/>
    <property type="evidence" value="ECO:0007669"/>
    <property type="project" value="UniProtKB-KW"/>
</dbReference>
<dbReference type="PANTHER" id="PTHR30146:SF138">
    <property type="entry name" value="TRANSCRIPTIONAL REGULATORY PROTEIN"/>
    <property type="match status" value="1"/>
</dbReference>
<dbReference type="SMART" id="SM00354">
    <property type="entry name" value="HTH_LACI"/>
    <property type="match status" value="1"/>
</dbReference>
<sequence>MGITLRDVAARADVSVATASRALQKPAMVSTATRERVQQAVDELGYSPNRSARTLITGRTGVLGVVVPDLLNPFYPALLKGAQERARHHGVQLLLADAEETPEGELPLVRTLAPQVDGILLCSPRMGAKELDAAARLTRIALVNRTHTYLEAVAPNALSGVRGALRHLRSLEHRRIGVVGGPARSWSEGRRRRTIARAADELDVEVVDVGHFAPTVEGGRAAAESVLVLELGAVLVYNDVMAIGLLAALRESGFRVPQDISIVGWDDIEFAAVTDPPLSTIRVPRREMGAAAIDALVEDPAAHQDGLTWRFESAFVARGSTGRARRAGD</sequence>
<gene>
    <name evidence="5" type="ORF">ACFSDA_06840</name>
</gene>
<dbReference type="InterPro" id="IPR046335">
    <property type="entry name" value="LacI/GalR-like_sensor"/>
</dbReference>
<dbReference type="Gene3D" id="1.10.260.40">
    <property type="entry name" value="lambda repressor-like DNA-binding domains"/>
    <property type="match status" value="1"/>
</dbReference>
<dbReference type="Proteomes" id="UP001597280">
    <property type="component" value="Unassembled WGS sequence"/>
</dbReference>
<organism evidence="5 6">
    <name type="scientific">Brachybacterium rhamnosum</name>
    <dbReference type="NCBI Taxonomy" id="173361"/>
    <lineage>
        <taxon>Bacteria</taxon>
        <taxon>Bacillati</taxon>
        <taxon>Actinomycetota</taxon>
        <taxon>Actinomycetes</taxon>
        <taxon>Micrococcales</taxon>
        <taxon>Dermabacteraceae</taxon>
        <taxon>Brachybacterium</taxon>
    </lineage>
</organism>
<dbReference type="PROSITE" id="PS50932">
    <property type="entry name" value="HTH_LACI_2"/>
    <property type="match status" value="1"/>
</dbReference>
<keyword evidence="2 5" id="KW-0238">DNA-binding</keyword>
<dbReference type="InterPro" id="IPR000843">
    <property type="entry name" value="HTH_LacI"/>
</dbReference>
<dbReference type="RefSeq" id="WP_343904000.1">
    <property type="nucleotide sequence ID" value="NZ_BAAAIS010000002.1"/>
</dbReference>
<evidence type="ECO:0000256" key="1">
    <source>
        <dbReference type="ARBA" id="ARBA00023015"/>
    </source>
</evidence>
<keyword evidence="1" id="KW-0805">Transcription regulation</keyword>
<evidence type="ECO:0000256" key="2">
    <source>
        <dbReference type="ARBA" id="ARBA00023125"/>
    </source>
</evidence>
<dbReference type="InterPro" id="IPR010982">
    <property type="entry name" value="Lambda_DNA-bd_dom_sf"/>
</dbReference>
<evidence type="ECO:0000256" key="3">
    <source>
        <dbReference type="ARBA" id="ARBA00023163"/>
    </source>
</evidence>
<dbReference type="PROSITE" id="PS00356">
    <property type="entry name" value="HTH_LACI_1"/>
    <property type="match status" value="1"/>
</dbReference>
<dbReference type="InterPro" id="IPR028082">
    <property type="entry name" value="Peripla_BP_I"/>
</dbReference>
<dbReference type="EMBL" id="JBHUFL010000002">
    <property type="protein sequence ID" value="MFD1834792.1"/>
    <property type="molecule type" value="Genomic_DNA"/>
</dbReference>
<accession>A0ABW4PVF4</accession>
<evidence type="ECO:0000313" key="6">
    <source>
        <dbReference type="Proteomes" id="UP001597280"/>
    </source>
</evidence>
<keyword evidence="6" id="KW-1185">Reference proteome</keyword>
<keyword evidence="3" id="KW-0804">Transcription</keyword>
<dbReference type="SUPFAM" id="SSF53822">
    <property type="entry name" value="Periplasmic binding protein-like I"/>
    <property type="match status" value="1"/>
</dbReference>
<proteinExistence type="predicted"/>
<feature type="domain" description="HTH lacI-type" evidence="4">
    <location>
        <begin position="3"/>
        <end position="57"/>
    </location>
</feature>
<dbReference type="CDD" id="cd06267">
    <property type="entry name" value="PBP1_LacI_sugar_binding-like"/>
    <property type="match status" value="1"/>
</dbReference>